<name>A0ABU6VT57_9FABA</name>
<dbReference type="EMBL" id="JASCZI010152457">
    <property type="protein sequence ID" value="MED6176157.1"/>
    <property type="molecule type" value="Genomic_DNA"/>
</dbReference>
<reference evidence="1 2" key="1">
    <citation type="journal article" date="2023" name="Plants (Basel)">
        <title>Bridging the Gap: Combining Genomics and Transcriptomics Approaches to Understand Stylosanthes scabra, an Orphan Legume from the Brazilian Caatinga.</title>
        <authorList>
            <person name="Ferreira-Neto J.R.C."/>
            <person name="da Silva M.D."/>
            <person name="Binneck E."/>
            <person name="de Melo N.F."/>
            <person name="da Silva R.H."/>
            <person name="de Melo A.L.T.M."/>
            <person name="Pandolfi V."/>
            <person name="Bustamante F.O."/>
            <person name="Brasileiro-Vidal A.C."/>
            <person name="Benko-Iseppon A.M."/>
        </authorList>
    </citation>
    <scope>NUCLEOTIDE SEQUENCE [LARGE SCALE GENOMIC DNA]</scope>
    <source>
        <tissue evidence="1">Leaves</tissue>
    </source>
</reference>
<proteinExistence type="predicted"/>
<sequence length="164" mass="18455">MSFNYASGVSSSKSPAILAATFVMQKRFLTLENGHRVWSSNHQLEEIITVRDLMDDEDRIWEWIQRSLVELDREHQSLLCSPPKAFDQPSPDALSGSNWESPPTNCWKINVDAAKSIDESIRIGVVIRVTKRVEPAGLVRCTRQICTAAPPSQQVLAKQGRPIR</sequence>
<keyword evidence="2" id="KW-1185">Reference proteome</keyword>
<dbReference type="Proteomes" id="UP001341840">
    <property type="component" value="Unassembled WGS sequence"/>
</dbReference>
<gene>
    <name evidence="1" type="ORF">PIB30_085391</name>
</gene>
<protein>
    <submittedName>
        <fullName evidence="1">Uncharacterized protein</fullName>
    </submittedName>
</protein>
<evidence type="ECO:0000313" key="2">
    <source>
        <dbReference type="Proteomes" id="UP001341840"/>
    </source>
</evidence>
<organism evidence="1 2">
    <name type="scientific">Stylosanthes scabra</name>
    <dbReference type="NCBI Taxonomy" id="79078"/>
    <lineage>
        <taxon>Eukaryota</taxon>
        <taxon>Viridiplantae</taxon>
        <taxon>Streptophyta</taxon>
        <taxon>Embryophyta</taxon>
        <taxon>Tracheophyta</taxon>
        <taxon>Spermatophyta</taxon>
        <taxon>Magnoliopsida</taxon>
        <taxon>eudicotyledons</taxon>
        <taxon>Gunneridae</taxon>
        <taxon>Pentapetalae</taxon>
        <taxon>rosids</taxon>
        <taxon>fabids</taxon>
        <taxon>Fabales</taxon>
        <taxon>Fabaceae</taxon>
        <taxon>Papilionoideae</taxon>
        <taxon>50 kb inversion clade</taxon>
        <taxon>dalbergioids sensu lato</taxon>
        <taxon>Dalbergieae</taxon>
        <taxon>Pterocarpus clade</taxon>
        <taxon>Stylosanthes</taxon>
    </lineage>
</organism>
<accession>A0ABU6VT57</accession>
<evidence type="ECO:0000313" key="1">
    <source>
        <dbReference type="EMBL" id="MED6176157.1"/>
    </source>
</evidence>
<comment type="caution">
    <text evidence="1">The sequence shown here is derived from an EMBL/GenBank/DDBJ whole genome shotgun (WGS) entry which is preliminary data.</text>
</comment>